<dbReference type="InterPro" id="IPR002549">
    <property type="entry name" value="AI-2E-like"/>
</dbReference>
<feature type="transmembrane region" description="Helical" evidence="6">
    <location>
        <begin position="206"/>
        <end position="230"/>
    </location>
</feature>
<evidence type="ECO:0008006" key="9">
    <source>
        <dbReference type="Google" id="ProtNLM"/>
    </source>
</evidence>
<dbReference type="RefSeq" id="WP_066097706.1">
    <property type="nucleotide sequence ID" value="NZ_CP016027.1"/>
</dbReference>
<dbReference type="OrthoDB" id="5298283at2"/>
<dbReference type="Proteomes" id="UP000078596">
    <property type="component" value="Chromosome"/>
</dbReference>
<evidence type="ECO:0000256" key="2">
    <source>
        <dbReference type="ARBA" id="ARBA00009773"/>
    </source>
</evidence>
<keyword evidence="5 6" id="KW-0472">Membrane</keyword>
<dbReference type="GO" id="GO:0016020">
    <property type="term" value="C:membrane"/>
    <property type="evidence" value="ECO:0007669"/>
    <property type="project" value="UniProtKB-SubCell"/>
</dbReference>
<feature type="transmembrane region" description="Helical" evidence="6">
    <location>
        <begin position="270"/>
        <end position="288"/>
    </location>
</feature>
<keyword evidence="8" id="KW-1185">Reference proteome</keyword>
<comment type="similarity">
    <text evidence="2">Belongs to the autoinducer-2 exporter (AI-2E) (TC 2.A.86) family.</text>
</comment>
<dbReference type="Pfam" id="PF01594">
    <property type="entry name" value="AI-2E_transport"/>
    <property type="match status" value="1"/>
</dbReference>
<proteinExistence type="inferred from homology"/>
<feature type="transmembrane region" description="Helical" evidence="6">
    <location>
        <begin position="308"/>
        <end position="334"/>
    </location>
</feature>
<evidence type="ECO:0000256" key="4">
    <source>
        <dbReference type="ARBA" id="ARBA00022989"/>
    </source>
</evidence>
<dbReference type="STRING" id="1860122.A9404_00565"/>
<keyword evidence="4 6" id="KW-1133">Transmembrane helix</keyword>
<gene>
    <name evidence="7" type="ORF">A9404_00565</name>
</gene>
<organism evidence="7 8">
    <name type="scientific">Halothiobacillus diazotrophicus</name>
    <dbReference type="NCBI Taxonomy" id="1860122"/>
    <lineage>
        <taxon>Bacteria</taxon>
        <taxon>Pseudomonadati</taxon>
        <taxon>Pseudomonadota</taxon>
        <taxon>Gammaproteobacteria</taxon>
        <taxon>Chromatiales</taxon>
        <taxon>Halothiobacillaceae</taxon>
        <taxon>Halothiobacillus</taxon>
    </lineage>
</organism>
<accession>A0A191ZDY0</accession>
<protein>
    <recommendedName>
        <fullName evidence="9">AI-2E family transporter</fullName>
    </recommendedName>
</protein>
<dbReference type="EMBL" id="CP016027">
    <property type="protein sequence ID" value="ANJ66072.1"/>
    <property type="molecule type" value="Genomic_DNA"/>
</dbReference>
<dbReference type="AlphaFoldDB" id="A0A191ZDY0"/>
<keyword evidence="3 6" id="KW-0812">Transmembrane</keyword>
<evidence type="ECO:0000256" key="3">
    <source>
        <dbReference type="ARBA" id="ARBA00022692"/>
    </source>
</evidence>
<dbReference type="KEGG" id="haz:A9404_00565"/>
<evidence type="ECO:0000313" key="7">
    <source>
        <dbReference type="EMBL" id="ANJ66072.1"/>
    </source>
</evidence>
<comment type="subcellular location">
    <subcellularLocation>
        <location evidence="1">Membrane</location>
        <topology evidence="1">Multi-pass membrane protein</topology>
    </subcellularLocation>
</comment>
<evidence type="ECO:0000313" key="8">
    <source>
        <dbReference type="Proteomes" id="UP000078596"/>
    </source>
</evidence>
<reference evidence="7 8" key="1">
    <citation type="submission" date="2016-06" db="EMBL/GenBank/DDBJ databases">
        <title>Insight into the functional genes involving in sulfur oxidation in Pearl River water.</title>
        <authorList>
            <person name="Luo J."/>
            <person name="Tan X."/>
            <person name="Lin W."/>
        </authorList>
    </citation>
    <scope>NUCLEOTIDE SEQUENCE [LARGE SCALE GENOMIC DNA]</scope>
    <source>
        <strain evidence="7 8">LS2</strain>
    </source>
</reference>
<feature type="transmembrane region" description="Helical" evidence="6">
    <location>
        <begin position="236"/>
        <end position="263"/>
    </location>
</feature>
<sequence length="349" mass="36554">MMPTALQANVGKPLTLGAVALLTAWVLSPFATPIIAGACMAVVSQPYLQKALRLGISLRIAVLLNTLLWFVLLALPAWLIVGGAAPALAHVLHNPPQADEIAGWFRVIPFVGDSAAQAVAHLLGSNSPAEWLKQWLTEHSGVLKDSAKHLWILILHIAVALLVMDGISYHAGALSSALERGLTRLTGDAAFVGAALNLCAQSIQSVLGGMIGVALFCGVGVGLIMLGVGLPYAVGWAVAVAMASLIPMGTSIVLVIASVMLLATHGFVPAVLLFGLGHGVVWIADFWVRPYLIGARTHTPLLLTLMSILGGIEVFGLIGLILGPVIVLTALGLWRLWERSHVDDTFSGT</sequence>
<evidence type="ECO:0000256" key="6">
    <source>
        <dbReference type="SAM" id="Phobius"/>
    </source>
</evidence>
<evidence type="ECO:0000256" key="1">
    <source>
        <dbReference type="ARBA" id="ARBA00004141"/>
    </source>
</evidence>
<feature type="transmembrane region" description="Helical" evidence="6">
    <location>
        <begin position="60"/>
        <end position="81"/>
    </location>
</feature>
<name>A0A191ZDY0_9GAMM</name>
<evidence type="ECO:0000256" key="5">
    <source>
        <dbReference type="ARBA" id="ARBA00023136"/>
    </source>
</evidence>
<feature type="transmembrane region" description="Helical" evidence="6">
    <location>
        <begin position="150"/>
        <end position="169"/>
    </location>
</feature>